<protein>
    <submittedName>
        <fullName evidence="2">Uncharacterized protein</fullName>
    </submittedName>
</protein>
<proteinExistence type="predicted"/>
<evidence type="ECO:0000313" key="3">
    <source>
        <dbReference type="Proteomes" id="UP000735302"/>
    </source>
</evidence>
<name>A0AAV4DCN5_9GAST</name>
<evidence type="ECO:0000313" key="2">
    <source>
        <dbReference type="EMBL" id="GFO41845.1"/>
    </source>
</evidence>
<evidence type="ECO:0000256" key="1">
    <source>
        <dbReference type="SAM" id="MobiDB-lite"/>
    </source>
</evidence>
<dbReference type="Proteomes" id="UP000735302">
    <property type="component" value="Unassembled WGS sequence"/>
</dbReference>
<feature type="region of interest" description="Disordered" evidence="1">
    <location>
        <begin position="38"/>
        <end position="61"/>
    </location>
</feature>
<comment type="caution">
    <text evidence="2">The sequence shown here is derived from an EMBL/GenBank/DDBJ whole genome shotgun (WGS) entry which is preliminary data.</text>
</comment>
<gene>
    <name evidence="2" type="ORF">PoB_006835000</name>
</gene>
<sequence length="87" mass="10027">MRHGLSQQETQRRIQMIGNERVPQIMGITILGARHQRASPPYHPTLLHRPQRKPVRNSEEERAEMIKAESSDVVALQNQISRHSGKK</sequence>
<keyword evidence="3" id="KW-1185">Reference proteome</keyword>
<organism evidence="2 3">
    <name type="scientific">Plakobranchus ocellatus</name>
    <dbReference type="NCBI Taxonomy" id="259542"/>
    <lineage>
        <taxon>Eukaryota</taxon>
        <taxon>Metazoa</taxon>
        <taxon>Spiralia</taxon>
        <taxon>Lophotrochozoa</taxon>
        <taxon>Mollusca</taxon>
        <taxon>Gastropoda</taxon>
        <taxon>Heterobranchia</taxon>
        <taxon>Euthyneura</taxon>
        <taxon>Panpulmonata</taxon>
        <taxon>Sacoglossa</taxon>
        <taxon>Placobranchoidea</taxon>
        <taxon>Plakobranchidae</taxon>
        <taxon>Plakobranchus</taxon>
    </lineage>
</organism>
<dbReference type="AlphaFoldDB" id="A0AAV4DCN5"/>
<reference evidence="2 3" key="1">
    <citation type="journal article" date="2021" name="Elife">
        <title>Chloroplast acquisition without the gene transfer in kleptoplastic sea slugs, Plakobranchus ocellatus.</title>
        <authorList>
            <person name="Maeda T."/>
            <person name="Takahashi S."/>
            <person name="Yoshida T."/>
            <person name="Shimamura S."/>
            <person name="Takaki Y."/>
            <person name="Nagai Y."/>
            <person name="Toyoda A."/>
            <person name="Suzuki Y."/>
            <person name="Arimoto A."/>
            <person name="Ishii H."/>
            <person name="Satoh N."/>
            <person name="Nishiyama T."/>
            <person name="Hasebe M."/>
            <person name="Maruyama T."/>
            <person name="Minagawa J."/>
            <person name="Obokata J."/>
            <person name="Shigenobu S."/>
        </authorList>
    </citation>
    <scope>NUCLEOTIDE SEQUENCE [LARGE SCALE GENOMIC DNA]</scope>
</reference>
<accession>A0AAV4DCN5</accession>
<dbReference type="EMBL" id="BLXT01007728">
    <property type="protein sequence ID" value="GFO41845.1"/>
    <property type="molecule type" value="Genomic_DNA"/>
</dbReference>